<evidence type="ECO:0000259" key="2">
    <source>
        <dbReference type="Pfam" id="PF00535"/>
    </source>
</evidence>
<reference evidence="3 4" key="1">
    <citation type="journal article" date="2015" name="Nature">
        <title>rRNA introns, odd ribosomes, and small enigmatic genomes across a large radiation of phyla.</title>
        <authorList>
            <person name="Brown C.T."/>
            <person name="Hug L.A."/>
            <person name="Thomas B.C."/>
            <person name="Sharon I."/>
            <person name="Castelle C.J."/>
            <person name="Singh A."/>
            <person name="Wilkins M.J."/>
            <person name="Williams K.H."/>
            <person name="Banfield J.F."/>
        </authorList>
    </citation>
    <scope>NUCLEOTIDE SEQUENCE [LARGE SCALE GENOMIC DNA]</scope>
</reference>
<sequence>MKKTDISIIIVSYNTRELLDRCLNSVYKGLTDSDLNFEVIVVDNASTDGSVEMLTQKYLQVKLIKNTTNVGFGRANNQGAEMARGKQLLFLNSDIIVLDRAIVKLSEYGKTWPQAVIGGKLFNPDRSPQTSCGPAYSLPNIFVALFLKGDYLNLTRYSPQQIKQVDWVMGACMLMSKEMFLRVGKFDEGIFMYMEEIDFAHRAQKLGAKIYFYPDAHFIHVGAASSHGRANPILNVFRGLIYYYNKHGSSAQKLLLRILLLLKAVSAIILFSLMGKKYDRDIYIKALVLVI</sequence>
<dbReference type="Gene3D" id="3.90.550.10">
    <property type="entry name" value="Spore Coat Polysaccharide Biosynthesis Protein SpsA, Chain A"/>
    <property type="match status" value="1"/>
</dbReference>
<dbReference type="InterPro" id="IPR001173">
    <property type="entry name" value="Glyco_trans_2-like"/>
</dbReference>
<dbReference type="InterPro" id="IPR029044">
    <property type="entry name" value="Nucleotide-diphossugar_trans"/>
</dbReference>
<evidence type="ECO:0000313" key="3">
    <source>
        <dbReference type="EMBL" id="KKS87505.1"/>
    </source>
</evidence>
<organism evidence="3 4">
    <name type="scientific">Candidatus Gottesmanbacteria bacterium GW2011_GWB1_43_11</name>
    <dbReference type="NCBI Taxonomy" id="1618446"/>
    <lineage>
        <taxon>Bacteria</taxon>
        <taxon>Candidatus Gottesmaniibacteriota</taxon>
    </lineage>
</organism>
<dbReference type="CDD" id="cd04186">
    <property type="entry name" value="GT_2_like_c"/>
    <property type="match status" value="1"/>
</dbReference>
<feature type="transmembrane region" description="Helical" evidence="1">
    <location>
        <begin position="254"/>
        <end position="275"/>
    </location>
</feature>
<dbReference type="Pfam" id="PF00535">
    <property type="entry name" value="Glycos_transf_2"/>
    <property type="match status" value="1"/>
</dbReference>
<dbReference type="PANTHER" id="PTHR43179:SF7">
    <property type="entry name" value="RHAMNOSYLTRANSFERASE WBBL"/>
    <property type="match status" value="1"/>
</dbReference>
<name>A0A0G1CP17_9BACT</name>
<dbReference type="AlphaFoldDB" id="A0A0G1CP17"/>
<keyword evidence="1" id="KW-0812">Transmembrane</keyword>
<evidence type="ECO:0000313" key="4">
    <source>
        <dbReference type="Proteomes" id="UP000034050"/>
    </source>
</evidence>
<protein>
    <recommendedName>
        <fullName evidence="2">Glycosyltransferase 2-like domain-containing protein</fullName>
    </recommendedName>
</protein>
<accession>A0A0G1CP17</accession>
<evidence type="ECO:0000256" key="1">
    <source>
        <dbReference type="SAM" id="Phobius"/>
    </source>
</evidence>
<dbReference type="SUPFAM" id="SSF53448">
    <property type="entry name" value="Nucleotide-diphospho-sugar transferases"/>
    <property type="match status" value="1"/>
</dbReference>
<dbReference type="STRING" id="1618446.UV61_C0002G0226"/>
<keyword evidence="1" id="KW-1133">Transmembrane helix</keyword>
<proteinExistence type="predicted"/>
<keyword evidence="1" id="KW-0472">Membrane</keyword>
<dbReference type="Proteomes" id="UP000034050">
    <property type="component" value="Unassembled WGS sequence"/>
</dbReference>
<comment type="caution">
    <text evidence="3">The sequence shown here is derived from an EMBL/GenBank/DDBJ whole genome shotgun (WGS) entry which is preliminary data.</text>
</comment>
<gene>
    <name evidence="3" type="ORF">UV61_C0002G0226</name>
</gene>
<dbReference type="PANTHER" id="PTHR43179">
    <property type="entry name" value="RHAMNOSYLTRANSFERASE WBBL"/>
    <property type="match status" value="1"/>
</dbReference>
<dbReference type="EMBL" id="LCFD01000002">
    <property type="protein sequence ID" value="KKS87505.1"/>
    <property type="molecule type" value="Genomic_DNA"/>
</dbReference>
<feature type="domain" description="Glycosyltransferase 2-like" evidence="2">
    <location>
        <begin position="7"/>
        <end position="119"/>
    </location>
</feature>